<name>A0A918UDT4_9SPHN</name>
<evidence type="ECO:0000313" key="2">
    <source>
        <dbReference type="EMBL" id="GGY97896.1"/>
    </source>
</evidence>
<dbReference type="AlphaFoldDB" id="A0A918UDT4"/>
<dbReference type="InterPro" id="IPR043519">
    <property type="entry name" value="NT_sf"/>
</dbReference>
<protein>
    <recommendedName>
        <fullName evidence="1">Polymerase beta nucleotidyltransferase domain-containing protein</fullName>
    </recommendedName>
</protein>
<dbReference type="InterPro" id="IPR041633">
    <property type="entry name" value="Polbeta"/>
</dbReference>
<dbReference type="Gene3D" id="3.30.460.10">
    <property type="entry name" value="Beta Polymerase, domain 2"/>
    <property type="match status" value="1"/>
</dbReference>
<organism evidence="2 3">
    <name type="scientific">Novosphingobium colocasiae</name>
    <dbReference type="NCBI Taxonomy" id="1256513"/>
    <lineage>
        <taxon>Bacteria</taxon>
        <taxon>Pseudomonadati</taxon>
        <taxon>Pseudomonadota</taxon>
        <taxon>Alphaproteobacteria</taxon>
        <taxon>Sphingomonadales</taxon>
        <taxon>Sphingomonadaceae</taxon>
        <taxon>Novosphingobium</taxon>
    </lineage>
</organism>
<evidence type="ECO:0000313" key="3">
    <source>
        <dbReference type="Proteomes" id="UP000648075"/>
    </source>
</evidence>
<reference evidence="2" key="1">
    <citation type="journal article" date="2014" name="Int. J. Syst. Evol. Microbiol.">
        <title>Complete genome sequence of Corynebacterium casei LMG S-19264T (=DSM 44701T), isolated from a smear-ripened cheese.</title>
        <authorList>
            <consortium name="US DOE Joint Genome Institute (JGI-PGF)"/>
            <person name="Walter F."/>
            <person name="Albersmeier A."/>
            <person name="Kalinowski J."/>
            <person name="Ruckert C."/>
        </authorList>
    </citation>
    <scope>NUCLEOTIDE SEQUENCE</scope>
    <source>
        <strain evidence="2">KCTC 32255</strain>
    </source>
</reference>
<keyword evidence="3" id="KW-1185">Reference proteome</keyword>
<dbReference type="CDD" id="cd05403">
    <property type="entry name" value="NT_KNTase_like"/>
    <property type="match status" value="1"/>
</dbReference>
<accession>A0A918UDT4</accession>
<dbReference type="Pfam" id="PF18765">
    <property type="entry name" value="Polbeta"/>
    <property type="match status" value="1"/>
</dbReference>
<dbReference type="SUPFAM" id="SSF81301">
    <property type="entry name" value="Nucleotidyltransferase"/>
    <property type="match status" value="1"/>
</dbReference>
<dbReference type="Proteomes" id="UP000648075">
    <property type="component" value="Unassembled WGS sequence"/>
</dbReference>
<reference evidence="2" key="2">
    <citation type="submission" date="2020-09" db="EMBL/GenBank/DDBJ databases">
        <authorList>
            <person name="Sun Q."/>
            <person name="Kim S."/>
        </authorList>
    </citation>
    <scope>NUCLEOTIDE SEQUENCE</scope>
    <source>
        <strain evidence="2">KCTC 32255</strain>
    </source>
</reference>
<evidence type="ECO:0000259" key="1">
    <source>
        <dbReference type="Pfam" id="PF18765"/>
    </source>
</evidence>
<sequence>MNDGLPEGWRESAANWASGKNRICELFLFGSRAKGVFTDKSDIDIAYTLTGCDAGETLAYDIIEATTWESELQLIVSPMVQLHMADPLTDAIVWPAVRAHGQLIYSKLGQLPLG</sequence>
<comment type="caution">
    <text evidence="2">The sequence shown here is derived from an EMBL/GenBank/DDBJ whole genome shotgun (WGS) entry which is preliminary data.</text>
</comment>
<dbReference type="RefSeq" id="WP_189620130.1">
    <property type="nucleotide sequence ID" value="NZ_BMZA01000002.1"/>
</dbReference>
<gene>
    <name evidence="2" type="ORF">GCM10011614_11280</name>
</gene>
<feature type="domain" description="Polymerase beta nucleotidyltransferase" evidence="1">
    <location>
        <begin position="16"/>
        <end position="107"/>
    </location>
</feature>
<dbReference type="EMBL" id="BMZA01000002">
    <property type="protein sequence ID" value="GGY97896.1"/>
    <property type="molecule type" value="Genomic_DNA"/>
</dbReference>
<proteinExistence type="predicted"/>